<organism evidence="7 8">
    <name type="scientific">Centipeda periodontii DSM 2778</name>
    <dbReference type="NCBI Taxonomy" id="888060"/>
    <lineage>
        <taxon>Bacteria</taxon>
        <taxon>Bacillati</taxon>
        <taxon>Bacillota</taxon>
        <taxon>Negativicutes</taxon>
        <taxon>Selenomonadales</taxon>
        <taxon>Selenomonadaceae</taxon>
        <taxon>Centipeda</taxon>
    </lineage>
</organism>
<keyword evidence="3" id="KW-0472">Membrane</keyword>
<dbReference type="HOGENOM" id="CLU_1233216_0_0_9"/>
<keyword evidence="2 6" id="KW-0732">Signal</keyword>
<evidence type="ECO:0000256" key="3">
    <source>
        <dbReference type="ARBA" id="ARBA00023136"/>
    </source>
</evidence>
<keyword evidence="8" id="KW-1185">Reference proteome</keyword>
<dbReference type="PANTHER" id="PTHR41164">
    <property type="entry name" value="CURLI PRODUCTION ASSEMBLY/TRANSPORT COMPONENT CSGG"/>
    <property type="match status" value="1"/>
</dbReference>
<dbReference type="STRING" id="888060.HMPREF9081_0359"/>
<keyword evidence="1" id="KW-1003">Cell membrane</keyword>
<evidence type="ECO:0000256" key="2">
    <source>
        <dbReference type="ARBA" id="ARBA00022729"/>
    </source>
</evidence>
<dbReference type="PANTHER" id="PTHR41164:SF1">
    <property type="entry name" value="CURLI PRODUCTION ASSEMBLY_TRANSPORT COMPONENT CSGG"/>
    <property type="match status" value="1"/>
</dbReference>
<comment type="caution">
    <text evidence="7">The sequence shown here is derived from an EMBL/GenBank/DDBJ whole genome shotgun (WGS) entry which is preliminary data.</text>
</comment>
<sequence length="224" mass="23378">MLKKMMGILVLLGGLMMGSVCQAGLYDNPTVAIMPFQNKVPDRWGGFSDHAGIATEELITLISDRPDVFQVYERIELQGLVDEQSLGMTGLIAEDTAAEVGNLSGVEYKIFGALTNLSAKEDTFGLAGLTGGLLGSQASVVANVSIRVVEVSTGRVVLVGQGKGSSKRVSGGVASEGGAFMLGSANVTDEMAFNAVSKAIKDAVNGKEGLFTKMGVNDKKGKKR</sequence>
<dbReference type="eggNOG" id="COG1462">
    <property type="taxonomic scope" value="Bacteria"/>
</dbReference>
<evidence type="ECO:0000256" key="1">
    <source>
        <dbReference type="ARBA" id="ARBA00022475"/>
    </source>
</evidence>
<evidence type="ECO:0000313" key="7">
    <source>
        <dbReference type="EMBL" id="EGK62110.1"/>
    </source>
</evidence>
<proteinExistence type="predicted"/>
<dbReference type="Gene3D" id="3.40.50.10610">
    <property type="entry name" value="ABC-type transport auxiliary lipoprotein component"/>
    <property type="match status" value="1"/>
</dbReference>
<name>F5RJC4_9FIRM</name>
<dbReference type="GO" id="GO:0030288">
    <property type="term" value="C:outer membrane-bounded periplasmic space"/>
    <property type="evidence" value="ECO:0007669"/>
    <property type="project" value="InterPro"/>
</dbReference>
<dbReference type="OrthoDB" id="1664781at2"/>
<dbReference type="Proteomes" id="UP000004067">
    <property type="component" value="Unassembled WGS sequence"/>
</dbReference>
<keyword evidence="5" id="KW-0449">Lipoprotein</keyword>
<gene>
    <name evidence="7" type="ORF">HMPREF9081_0359</name>
</gene>
<dbReference type="AlphaFoldDB" id="F5RJC4"/>
<evidence type="ECO:0000256" key="5">
    <source>
        <dbReference type="ARBA" id="ARBA00023288"/>
    </source>
</evidence>
<dbReference type="RefSeq" id="WP_006305190.1">
    <property type="nucleotide sequence ID" value="NZ_GL892076.1"/>
</dbReference>
<reference evidence="7 8" key="1">
    <citation type="submission" date="2011-04" db="EMBL/GenBank/DDBJ databases">
        <authorList>
            <person name="Muzny D."/>
            <person name="Qin X."/>
            <person name="Deng J."/>
            <person name="Jiang H."/>
            <person name="Liu Y."/>
            <person name="Qu J."/>
            <person name="Song X.-Z."/>
            <person name="Zhang L."/>
            <person name="Thornton R."/>
            <person name="Coyle M."/>
            <person name="Francisco L."/>
            <person name="Jackson L."/>
            <person name="Javaid M."/>
            <person name="Korchina V."/>
            <person name="Kovar C."/>
            <person name="Mata R."/>
            <person name="Mathew T."/>
            <person name="Ngo R."/>
            <person name="Nguyen L."/>
            <person name="Nguyen N."/>
            <person name="Okwuonu G."/>
            <person name="Ongeri F."/>
            <person name="Pham C."/>
            <person name="Simmons D."/>
            <person name="Wilczek-Boney K."/>
            <person name="Hale W."/>
            <person name="Jakkamsetti A."/>
            <person name="Pham P."/>
            <person name="Ruth R."/>
            <person name="San Lucas F."/>
            <person name="Warren J."/>
            <person name="Zhang J."/>
            <person name="Zhao Z."/>
            <person name="Zhou C."/>
            <person name="Zhu D."/>
            <person name="Lee S."/>
            <person name="Bess C."/>
            <person name="Blankenburg K."/>
            <person name="Forbes L."/>
            <person name="Fu Q."/>
            <person name="Gubbala S."/>
            <person name="Hirani K."/>
            <person name="Jayaseelan J.C."/>
            <person name="Lara F."/>
            <person name="Munidasa M."/>
            <person name="Palculict T."/>
            <person name="Patil S."/>
            <person name="Pu L.-L."/>
            <person name="Saada N."/>
            <person name="Tang L."/>
            <person name="Weissenberger G."/>
            <person name="Zhu Y."/>
            <person name="Hemphill L."/>
            <person name="Shang Y."/>
            <person name="Youmans B."/>
            <person name="Ayvaz T."/>
            <person name="Ross M."/>
            <person name="Santibanez J."/>
            <person name="Aqrawi P."/>
            <person name="Gross S."/>
            <person name="Joshi V."/>
            <person name="Fowler G."/>
            <person name="Nazareth L."/>
            <person name="Reid J."/>
            <person name="Worley K."/>
            <person name="Petrosino J."/>
            <person name="Highlander S."/>
            <person name="Gibbs R."/>
        </authorList>
    </citation>
    <scope>NUCLEOTIDE SEQUENCE [LARGE SCALE GENOMIC DNA]</scope>
    <source>
        <strain evidence="7 8">DSM 2778</strain>
    </source>
</reference>
<evidence type="ECO:0008006" key="9">
    <source>
        <dbReference type="Google" id="ProtNLM"/>
    </source>
</evidence>
<feature type="signal peptide" evidence="6">
    <location>
        <begin position="1"/>
        <end position="23"/>
    </location>
</feature>
<evidence type="ECO:0000313" key="8">
    <source>
        <dbReference type="Proteomes" id="UP000004067"/>
    </source>
</evidence>
<protein>
    <recommendedName>
        <fullName evidence="9">Curli production assembly/transport component CsgG</fullName>
    </recommendedName>
</protein>
<keyword evidence="4" id="KW-0564">Palmitate</keyword>
<accession>F5RJC4</accession>
<evidence type="ECO:0000256" key="4">
    <source>
        <dbReference type="ARBA" id="ARBA00023139"/>
    </source>
</evidence>
<evidence type="ECO:0000256" key="6">
    <source>
        <dbReference type="SAM" id="SignalP"/>
    </source>
</evidence>
<dbReference type="EMBL" id="AFHQ01000007">
    <property type="protein sequence ID" value="EGK62110.1"/>
    <property type="molecule type" value="Genomic_DNA"/>
</dbReference>
<dbReference type="Pfam" id="PF03783">
    <property type="entry name" value="CsgG"/>
    <property type="match status" value="1"/>
</dbReference>
<feature type="chain" id="PRO_5003325973" description="Curli production assembly/transport component CsgG" evidence="6">
    <location>
        <begin position="24"/>
        <end position="224"/>
    </location>
</feature>
<dbReference type="InterPro" id="IPR005534">
    <property type="entry name" value="Curli_assmbl/transp-comp_CsgG"/>
</dbReference>